<dbReference type="PROSITE" id="PS51371">
    <property type="entry name" value="CBS"/>
    <property type="match status" value="2"/>
</dbReference>
<dbReference type="PANTHER" id="PTHR43427">
    <property type="entry name" value="CHLORIDE CHANNEL PROTEIN CLC-E"/>
    <property type="match status" value="1"/>
</dbReference>
<dbReference type="InterPro" id="IPR046342">
    <property type="entry name" value="CBS_dom_sf"/>
</dbReference>
<proteinExistence type="predicted"/>
<feature type="transmembrane region" description="Helical" evidence="12">
    <location>
        <begin position="136"/>
        <end position="153"/>
    </location>
</feature>
<evidence type="ECO:0000256" key="12">
    <source>
        <dbReference type="SAM" id="Phobius"/>
    </source>
</evidence>
<dbReference type="RefSeq" id="WP_316969257.1">
    <property type="nucleotide sequence ID" value="NZ_JARFPL010000023.1"/>
</dbReference>
<keyword evidence="4 12" id="KW-1133">Transmembrane helix</keyword>
<dbReference type="Gene3D" id="1.10.3080.10">
    <property type="entry name" value="Clc chloride channel"/>
    <property type="match status" value="1"/>
</dbReference>
<sequence>MREDQAADGGLIRRISRSYRWAYIDMLAMLIGVAGGAGAILFQKVIEFIHGIFFSGIDPGAGPGLSVILYPIIGGLIVGPIVCLLAPEAKGHGVPQIIESLQVGGGQIRKRVGFLLILASAVIIGSGGSAGREGPIAQIGASFGSLIGQIFRLGPKDLKLLTVCGVAAGVAGTFNAPMGGAIFSMEVVARRFSPYDSVPILLSAVVGAAVAGTIIAPVPAFTNPEFSFGIQDLLLCFVLGPAFGALAFSWVRFFYSIEDLFEGLRVPKMLKPAVGGIVAGIGGYLLYGYGIMGVGYDGIARIFEMPALSASADLILFLVTLGLVKILATSFTVGSGGSGGIFAPSLYIGFVFGVAFGLLSEAALPGLATASPTVYGLLGMAALFAGAARAPLTCIVMIPEMASSYGRLPPIIIACVLSYATAQILMRGASIYSIKLAKKGIFIDQPQPVLRGITVGEAMNREVVTVGEEMTLRELRDLVFRTNHTGFPVVRDGELVGIVTFDDLRNVPVEEQDESTVGDVAERAVVTVRPDHSTKYAMDLMYQNKIGRLPVVSGDDPKRLVGMITRTDVIRAYEADAER</sequence>
<dbReference type="PRINTS" id="PR00762">
    <property type="entry name" value="CLCHANNEL"/>
</dbReference>
<feature type="transmembrane region" description="Helical" evidence="12">
    <location>
        <begin position="233"/>
        <end position="253"/>
    </location>
</feature>
<feature type="transmembrane region" description="Helical" evidence="12">
    <location>
        <begin position="374"/>
        <end position="398"/>
    </location>
</feature>
<comment type="subcellular location">
    <subcellularLocation>
        <location evidence="1">Membrane</location>
        <topology evidence="1">Multi-pass membrane protein</topology>
    </subcellularLocation>
</comment>
<dbReference type="Pfam" id="PF00654">
    <property type="entry name" value="Voltage_CLC"/>
    <property type="match status" value="1"/>
</dbReference>
<dbReference type="SUPFAM" id="SSF54631">
    <property type="entry name" value="CBS-domain pair"/>
    <property type="match status" value="1"/>
</dbReference>
<keyword evidence="3 12" id="KW-0812">Transmembrane</keyword>
<evidence type="ECO:0000256" key="11">
    <source>
        <dbReference type="PROSITE-ProRule" id="PRU00703"/>
    </source>
</evidence>
<dbReference type="InterPro" id="IPR014743">
    <property type="entry name" value="Cl-channel_core"/>
</dbReference>
<feature type="transmembrane region" description="Helical" evidence="12">
    <location>
        <begin position="314"/>
        <end position="334"/>
    </location>
</feature>
<dbReference type="EMBL" id="JARFPL010000023">
    <property type="protein sequence ID" value="MDF0593552.1"/>
    <property type="molecule type" value="Genomic_DNA"/>
</dbReference>
<keyword evidence="11" id="KW-0129">CBS domain</keyword>
<keyword evidence="5" id="KW-0406">Ion transport</keyword>
<evidence type="ECO:0000256" key="8">
    <source>
        <dbReference type="ARBA" id="ARBA00023173"/>
    </source>
</evidence>
<dbReference type="Proteomes" id="UP001215956">
    <property type="component" value="Unassembled WGS sequence"/>
</dbReference>
<dbReference type="Pfam" id="PF00571">
    <property type="entry name" value="CBS"/>
    <property type="match status" value="2"/>
</dbReference>
<evidence type="ECO:0000313" key="15">
    <source>
        <dbReference type="Proteomes" id="UP001215956"/>
    </source>
</evidence>
<evidence type="ECO:0000256" key="1">
    <source>
        <dbReference type="ARBA" id="ARBA00004141"/>
    </source>
</evidence>
<evidence type="ECO:0000256" key="3">
    <source>
        <dbReference type="ARBA" id="ARBA00022692"/>
    </source>
</evidence>
<feature type="transmembrane region" description="Helical" evidence="12">
    <location>
        <begin position="112"/>
        <end position="130"/>
    </location>
</feature>
<evidence type="ECO:0000256" key="4">
    <source>
        <dbReference type="ARBA" id="ARBA00022989"/>
    </source>
</evidence>
<feature type="domain" description="CBS" evidence="13">
    <location>
        <begin position="459"/>
        <end position="514"/>
    </location>
</feature>
<gene>
    <name evidence="14" type="ORF">P0O24_08155</name>
</gene>
<feature type="transmembrane region" description="Helical" evidence="12">
    <location>
        <begin position="346"/>
        <end position="367"/>
    </location>
</feature>
<comment type="caution">
    <text evidence="14">The sequence shown here is derived from an EMBL/GenBank/DDBJ whole genome shotgun (WGS) entry which is preliminary data.</text>
</comment>
<organism evidence="14 15">
    <name type="scientific">Candidatus Methanocrinis alkalitolerans</name>
    <dbReference type="NCBI Taxonomy" id="3033395"/>
    <lineage>
        <taxon>Archaea</taxon>
        <taxon>Methanobacteriati</taxon>
        <taxon>Methanobacteriota</taxon>
        <taxon>Stenosarchaea group</taxon>
        <taxon>Methanomicrobia</taxon>
        <taxon>Methanotrichales</taxon>
        <taxon>Methanotrichaceae</taxon>
        <taxon>Methanocrinis</taxon>
    </lineage>
</organism>
<evidence type="ECO:0000256" key="2">
    <source>
        <dbReference type="ARBA" id="ARBA00022448"/>
    </source>
</evidence>
<evidence type="ECO:0000259" key="13">
    <source>
        <dbReference type="PROSITE" id="PS51371"/>
    </source>
</evidence>
<feature type="transmembrane region" description="Helical" evidence="12">
    <location>
        <begin position="273"/>
        <end position="294"/>
    </location>
</feature>
<protein>
    <submittedName>
        <fullName evidence="14">Chloride channel protein</fullName>
    </submittedName>
</protein>
<keyword evidence="8" id="KW-0869">Chloride channel</keyword>
<dbReference type="Gene3D" id="3.10.580.10">
    <property type="entry name" value="CBS-domain"/>
    <property type="match status" value="1"/>
</dbReference>
<dbReference type="InterPro" id="IPR000644">
    <property type="entry name" value="CBS_dom"/>
</dbReference>
<keyword evidence="6 12" id="KW-0472">Membrane</keyword>
<evidence type="ECO:0000313" key="14">
    <source>
        <dbReference type="EMBL" id="MDF0593552.1"/>
    </source>
</evidence>
<accession>A0ABT5XFW0</accession>
<feature type="transmembrane region" description="Helical" evidence="12">
    <location>
        <begin position="21"/>
        <end position="42"/>
    </location>
</feature>
<dbReference type="PANTHER" id="PTHR43427:SF6">
    <property type="entry name" value="CHLORIDE CHANNEL PROTEIN CLC-E"/>
    <property type="match status" value="1"/>
</dbReference>
<name>A0ABT5XFW0_9EURY</name>
<keyword evidence="10" id="KW-0407">Ion channel</keyword>
<feature type="transmembrane region" description="Helical" evidence="12">
    <location>
        <begin position="198"/>
        <end position="221"/>
    </location>
</feature>
<keyword evidence="7" id="KW-0486">Methionine biosynthesis</keyword>
<dbReference type="CDD" id="cd00400">
    <property type="entry name" value="Voltage_gated_ClC"/>
    <property type="match status" value="1"/>
</dbReference>
<feature type="transmembrane region" description="Helical" evidence="12">
    <location>
        <begin position="410"/>
        <end position="429"/>
    </location>
</feature>
<evidence type="ECO:0000256" key="6">
    <source>
        <dbReference type="ARBA" id="ARBA00023136"/>
    </source>
</evidence>
<evidence type="ECO:0000256" key="5">
    <source>
        <dbReference type="ARBA" id="ARBA00023065"/>
    </source>
</evidence>
<evidence type="ECO:0000256" key="10">
    <source>
        <dbReference type="ARBA" id="ARBA00023303"/>
    </source>
</evidence>
<keyword evidence="15" id="KW-1185">Reference proteome</keyword>
<dbReference type="SUPFAM" id="SSF81340">
    <property type="entry name" value="Clc chloride channel"/>
    <property type="match status" value="1"/>
</dbReference>
<keyword evidence="2" id="KW-0813">Transport</keyword>
<dbReference type="InterPro" id="IPR001807">
    <property type="entry name" value="ClC"/>
</dbReference>
<dbReference type="InterPro" id="IPR050368">
    <property type="entry name" value="ClC-type_chloride_channel"/>
</dbReference>
<feature type="transmembrane region" description="Helical" evidence="12">
    <location>
        <begin position="62"/>
        <end position="86"/>
    </location>
</feature>
<keyword evidence="7" id="KW-0028">Amino-acid biosynthesis</keyword>
<feature type="domain" description="CBS" evidence="13">
    <location>
        <begin position="521"/>
        <end position="579"/>
    </location>
</feature>
<keyword evidence="9" id="KW-0868">Chloride</keyword>
<evidence type="ECO:0000256" key="7">
    <source>
        <dbReference type="ARBA" id="ARBA00023167"/>
    </source>
</evidence>
<feature type="transmembrane region" description="Helical" evidence="12">
    <location>
        <begin position="160"/>
        <end position="178"/>
    </location>
</feature>
<reference evidence="14 15" key="1">
    <citation type="submission" date="2023-03" db="EMBL/GenBank/DDBJ databases">
        <title>Whole genome sequencing of Methanotrichaceae archaeon M04Ac.</title>
        <authorList>
            <person name="Khomyakova M.A."/>
            <person name="Merkel A.Y."/>
            <person name="Slobodkin A.I."/>
        </authorList>
    </citation>
    <scope>NUCLEOTIDE SEQUENCE [LARGE SCALE GENOMIC DNA]</scope>
    <source>
        <strain evidence="14 15">M04Ac</strain>
    </source>
</reference>
<evidence type="ECO:0000256" key="9">
    <source>
        <dbReference type="ARBA" id="ARBA00023214"/>
    </source>
</evidence>
<dbReference type="SMART" id="SM00116">
    <property type="entry name" value="CBS"/>
    <property type="match status" value="2"/>
</dbReference>